<evidence type="ECO:0008006" key="4">
    <source>
        <dbReference type="Google" id="ProtNLM"/>
    </source>
</evidence>
<sequence>MGTWKKMAGAASAIILAASLSACSANAGANTKCADFNKMSSDDQSKVIQQLLKDKGESNPSVLKVGTYKLSAKGYCAIKSSDSTLTGLSG</sequence>
<evidence type="ECO:0000256" key="1">
    <source>
        <dbReference type="SAM" id="SignalP"/>
    </source>
</evidence>
<keyword evidence="1" id="KW-0732">Signal</keyword>
<name>A0ABM7PXS1_SINCY</name>
<keyword evidence="3" id="KW-1185">Reference proteome</keyword>
<dbReference type="Proteomes" id="UP001319861">
    <property type="component" value="Chromosome"/>
</dbReference>
<dbReference type="RefSeq" id="WP_229229853.1">
    <property type="nucleotide sequence ID" value="NZ_AP024525.1"/>
</dbReference>
<dbReference type="EMBL" id="AP024525">
    <property type="protein sequence ID" value="BCT77110.1"/>
    <property type="molecule type" value="Genomic_DNA"/>
</dbReference>
<evidence type="ECO:0000313" key="2">
    <source>
        <dbReference type="EMBL" id="BCT77110.1"/>
    </source>
</evidence>
<proteinExistence type="predicted"/>
<protein>
    <recommendedName>
        <fullName evidence="4">Lipoprotein</fullName>
    </recommendedName>
</protein>
<gene>
    <name evidence="2" type="ORF">SCMU_29520</name>
</gene>
<organism evidence="2 3">
    <name type="scientific">Sinomonas cyclohexanicum</name>
    <name type="common">Corynebacterium cyclohexanicum</name>
    <dbReference type="NCBI Taxonomy" id="322009"/>
    <lineage>
        <taxon>Bacteria</taxon>
        <taxon>Bacillati</taxon>
        <taxon>Actinomycetota</taxon>
        <taxon>Actinomycetes</taxon>
        <taxon>Micrococcales</taxon>
        <taxon>Micrococcaceae</taxon>
        <taxon>Sinomonas</taxon>
    </lineage>
</organism>
<dbReference type="PROSITE" id="PS51257">
    <property type="entry name" value="PROKAR_LIPOPROTEIN"/>
    <property type="match status" value="1"/>
</dbReference>
<reference evidence="2 3" key="1">
    <citation type="journal article" date="2021" name="J. Biosci. Bioeng.">
        <title>Identification and characterization of a chc gene cluster responsible for the aromatization pathway of cyclohexanecarboxylate degradation in Sinomonas cyclohexanicum ATCC 51369.</title>
        <authorList>
            <person name="Yamamoto T."/>
            <person name="Hasegawa Y."/>
            <person name="Lau P.C.K."/>
            <person name="Iwaki H."/>
        </authorList>
    </citation>
    <scope>NUCLEOTIDE SEQUENCE [LARGE SCALE GENOMIC DNA]</scope>
    <source>
        <strain evidence="2 3">ATCC 51369</strain>
    </source>
</reference>
<feature type="signal peptide" evidence="1">
    <location>
        <begin position="1"/>
        <end position="27"/>
    </location>
</feature>
<feature type="chain" id="PRO_5047434173" description="Lipoprotein" evidence="1">
    <location>
        <begin position="28"/>
        <end position="90"/>
    </location>
</feature>
<evidence type="ECO:0000313" key="3">
    <source>
        <dbReference type="Proteomes" id="UP001319861"/>
    </source>
</evidence>
<accession>A0ABM7PXS1</accession>